<keyword evidence="3" id="KW-0805">Transcription regulation</keyword>
<comment type="similarity">
    <text evidence="2">Belongs to the TALE/BELL homeobox family.</text>
</comment>
<dbReference type="InterPro" id="IPR001356">
    <property type="entry name" value="HD"/>
</dbReference>
<proteinExistence type="inferred from homology"/>
<dbReference type="CDD" id="cd00086">
    <property type="entry name" value="homeodomain"/>
    <property type="match status" value="1"/>
</dbReference>
<dbReference type="SMART" id="SM00574">
    <property type="entry name" value="POX"/>
    <property type="match status" value="1"/>
</dbReference>
<dbReference type="Pfam" id="PF07526">
    <property type="entry name" value="POX"/>
    <property type="match status" value="1"/>
</dbReference>
<dbReference type="InterPro" id="IPR008422">
    <property type="entry name" value="KN_HD"/>
</dbReference>
<reference evidence="12 13" key="1">
    <citation type="journal article" date="2021" name="Comput. Struct. Biotechnol. J.">
        <title>De novo genome assembly of the potent medicinal plant Rehmannia glutinosa using nanopore technology.</title>
        <authorList>
            <person name="Ma L."/>
            <person name="Dong C."/>
            <person name="Song C."/>
            <person name="Wang X."/>
            <person name="Zheng X."/>
            <person name="Niu Y."/>
            <person name="Chen S."/>
            <person name="Feng W."/>
        </authorList>
    </citation>
    <scope>NUCLEOTIDE SEQUENCE [LARGE SCALE GENOMIC DNA]</scope>
    <source>
        <strain evidence="12">DH-2019</strain>
    </source>
</reference>
<evidence type="ECO:0000256" key="9">
    <source>
        <dbReference type="SAM" id="Coils"/>
    </source>
</evidence>
<feature type="DNA-binding region" description="Homeobox" evidence="8">
    <location>
        <begin position="343"/>
        <end position="405"/>
    </location>
</feature>
<dbReference type="InterPro" id="IPR009057">
    <property type="entry name" value="Homeodomain-like_sf"/>
</dbReference>
<dbReference type="SUPFAM" id="SSF46689">
    <property type="entry name" value="Homeodomain-like"/>
    <property type="match status" value="1"/>
</dbReference>
<dbReference type="Pfam" id="PF05920">
    <property type="entry name" value="Homeobox_KN"/>
    <property type="match status" value="1"/>
</dbReference>
<dbReference type="InterPro" id="IPR050224">
    <property type="entry name" value="TALE_homeobox"/>
</dbReference>
<evidence type="ECO:0000256" key="5">
    <source>
        <dbReference type="ARBA" id="ARBA00023155"/>
    </source>
</evidence>
<dbReference type="PANTHER" id="PTHR11850">
    <property type="entry name" value="HOMEOBOX PROTEIN TRANSCRIPTION FACTORS"/>
    <property type="match status" value="1"/>
</dbReference>
<evidence type="ECO:0000313" key="12">
    <source>
        <dbReference type="EMBL" id="KAK6138459.1"/>
    </source>
</evidence>
<keyword evidence="9" id="KW-0175">Coiled coil</keyword>
<dbReference type="Proteomes" id="UP001318860">
    <property type="component" value="Unassembled WGS sequence"/>
</dbReference>
<evidence type="ECO:0000256" key="10">
    <source>
        <dbReference type="SAM" id="MobiDB-lite"/>
    </source>
</evidence>
<evidence type="ECO:0000313" key="13">
    <source>
        <dbReference type="Proteomes" id="UP001318860"/>
    </source>
</evidence>
<feature type="region of interest" description="Disordered" evidence="10">
    <location>
        <begin position="416"/>
        <end position="487"/>
    </location>
</feature>
<feature type="region of interest" description="Disordered" evidence="10">
    <location>
        <begin position="91"/>
        <end position="110"/>
    </location>
</feature>
<feature type="compositionally biased region" description="Basic and acidic residues" evidence="10">
    <location>
        <begin position="416"/>
        <end position="438"/>
    </location>
</feature>
<evidence type="ECO:0000256" key="3">
    <source>
        <dbReference type="ARBA" id="ARBA00023015"/>
    </source>
</evidence>
<feature type="region of interest" description="Disordered" evidence="10">
    <location>
        <begin position="41"/>
        <end position="70"/>
    </location>
</feature>
<keyword evidence="4 8" id="KW-0238">DNA-binding</keyword>
<comment type="caution">
    <text evidence="12">The sequence shown here is derived from an EMBL/GenBank/DDBJ whole genome shotgun (WGS) entry which is preliminary data.</text>
</comment>
<evidence type="ECO:0000259" key="11">
    <source>
        <dbReference type="PROSITE" id="PS50071"/>
    </source>
</evidence>
<keyword evidence="5 8" id="KW-0371">Homeobox</keyword>
<dbReference type="PROSITE" id="PS50071">
    <property type="entry name" value="HOMEOBOX_2"/>
    <property type="match status" value="1"/>
</dbReference>
<dbReference type="EMBL" id="JABTTQ020000730">
    <property type="protein sequence ID" value="KAK6138459.1"/>
    <property type="molecule type" value="Genomic_DNA"/>
</dbReference>
<evidence type="ECO:0000256" key="1">
    <source>
        <dbReference type="ARBA" id="ARBA00004123"/>
    </source>
</evidence>
<comment type="subcellular location">
    <subcellularLocation>
        <location evidence="1 8">Nucleus</location>
    </subcellularLocation>
</comment>
<evidence type="ECO:0000256" key="7">
    <source>
        <dbReference type="ARBA" id="ARBA00023242"/>
    </source>
</evidence>
<protein>
    <recommendedName>
        <fullName evidence="11">Homeobox domain-containing protein</fullName>
    </recommendedName>
</protein>
<accession>A0ABR0VU70</accession>
<feature type="domain" description="Homeobox" evidence="11">
    <location>
        <begin position="341"/>
        <end position="404"/>
    </location>
</feature>
<keyword evidence="13" id="KW-1185">Reference proteome</keyword>
<organism evidence="12 13">
    <name type="scientific">Rehmannia glutinosa</name>
    <name type="common">Chinese foxglove</name>
    <dbReference type="NCBI Taxonomy" id="99300"/>
    <lineage>
        <taxon>Eukaryota</taxon>
        <taxon>Viridiplantae</taxon>
        <taxon>Streptophyta</taxon>
        <taxon>Embryophyta</taxon>
        <taxon>Tracheophyta</taxon>
        <taxon>Spermatophyta</taxon>
        <taxon>Magnoliopsida</taxon>
        <taxon>eudicotyledons</taxon>
        <taxon>Gunneridae</taxon>
        <taxon>Pentapetalae</taxon>
        <taxon>asterids</taxon>
        <taxon>lamiids</taxon>
        <taxon>Lamiales</taxon>
        <taxon>Orobanchaceae</taxon>
        <taxon>Rehmannieae</taxon>
        <taxon>Rehmannia</taxon>
    </lineage>
</organism>
<dbReference type="Gene3D" id="1.10.10.60">
    <property type="entry name" value="Homeodomain-like"/>
    <property type="match status" value="1"/>
</dbReference>
<dbReference type="InterPro" id="IPR006563">
    <property type="entry name" value="POX_dom"/>
</dbReference>
<keyword evidence="7 8" id="KW-0539">Nucleus</keyword>
<name>A0ABR0VU70_REHGL</name>
<feature type="region of interest" description="Disordered" evidence="10">
    <location>
        <begin position="499"/>
        <end position="523"/>
    </location>
</feature>
<keyword evidence="6" id="KW-0804">Transcription</keyword>
<feature type="compositionally biased region" description="Polar residues" evidence="10">
    <location>
        <begin position="458"/>
        <end position="480"/>
    </location>
</feature>
<feature type="coiled-coil region" evidence="9">
    <location>
        <begin position="228"/>
        <end position="255"/>
    </location>
</feature>
<sequence>MAMYYQGSSEIQGDHNLQTLYLMNPNYVGYSDTQHPPLYSNSAAGAPHAPPHQFVGIPLSHDPSRPSPAQEHIQAVHYNIWGLVDHHHQSAYGSTLNQPNTPQQETPKPLSLSLTPHETINQDFLGQIISPKNNNCSSSSLTTNDHQSNGVINRVESVIMGSKYVKAARELLDEVANVGNGAIIIDKAKMVYKETSVCKNGDALSGGGGDSGNKNGGAAAAELTTAQRQEIQMKKAKLNSMLDEVEQRYKQYHHQMQMVVASFEQVAGIGSAKSYTRLALKTILKQFRCLKNTISHQIKTLSKSLGEEENSGTKIEGSRLKFVDHQLRQQRTLQQLGMMQNNAWRPQRGLPERAVSVLRAWLFEHFLHPYPKDSDKHMLAKQTGLTRSQVSNWFINARVRLWKPMVEDMYLEEMKTNQEKITPDQDNTTKHEPDRELGSKLSNPRQENNITPPILKNLVNNPSPSDISASTVITSPTGPSFQPRPGFAQLINSLNTEKYPKKPRHENQADNSPSSILSVDHVDKPGRSFTFSANNQGQIGENYLSGFDSTYGNIISELPDRFNNPTGFQGNNNNNNFSLTLAPPTLQGVHQQNFFEFGTRIGSSEVVESNRVNGINNLQASHDHSNVGNYQILDFQNRKLFHNHFVA</sequence>
<evidence type="ECO:0000256" key="6">
    <source>
        <dbReference type="ARBA" id="ARBA00023163"/>
    </source>
</evidence>
<gene>
    <name evidence="12" type="ORF">DH2020_027779</name>
</gene>
<evidence type="ECO:0000256" key="4">
    <source>
        <dbReference type="ARBA" id="ARBA00023125"/>
    </source>
</evidence>
<feature type="compositionally biased region" description="Polar residues" evidence="10">
    <location>
        <begin position="440"/>
        <end position="451"/>
    </location>
</feature>
<dbReference type="SMART" id="SM00389">
    <property type="entry name" value="HOX"/>
    <property type="match status" value="1"/>
</dbReference>
<evidence type="ECO:0000256" key="2">
    <source>
        <dbReference type="ARBA" id="ARBA00006454"/>
    </source>
</evidence>
<evidence type="ECO:0000256" key="8">
    <source>
        <dbReference type="PROSITE-ProRule" id="PRU00108"/>
    </source>
</evidence>